<evidence type="ECO:0000313" key="4">
    <source>
        <dbReference type="EMBL" id="KII75988.1"/>
    </source>
</evidence>
<gene>
    <name evidence="4" type="ORF">OJ16_14225</name>
</gene>
<dbReference type="EMBL" id="JTKH01000024">
    <property type="protein sequence ID" value="KII75988.1"/>
    <property type="molecule type" value="Genomic_DNA"/>
</dbReference>
<evidence type="ECO:0000313" key="5">
    <source>
        <dbReference type="Proteomes" id="UP000031672"/>
    </source>
</evidence>
<dbReference type="PROSITE" id="PS51832">
    <property type="entry name" value="HD_GYP"/>
    <property type="match status" value="1"/>
</dbReference>
<organism evidence="4 5">
    <name type="scientific">Vibrio renipiscarius</name>
    <dbReference type="NCBI Taxonomy" id="1461322"/>
    <lineage>
        <taxon>Bacteria</taxon>
        <taxon>Pseudomonadati</taxon>
        <taxon>Pseudomonadota</taxon>
        <taxon>Gammaproteobacteria</taxon>
        <taxon>Vibrionales</taxon>
        <taxon>Vibrionaceae</taxon>
        <taxon>Vibrio</taxon>
    </lineage>
</organism>
<protein>
    <submittedName>
        <fullName evidence="4">Phosphodiesterase</fullName>
    </submittedName>
</protein>
<dbReference type="Gene3D" id="3.40.50.2300">
    <property type="match status" value="1"/>
</dbReference>
<keyword evidence="1" id="KW-0812">Transmembrane</keyword>
<dbReference type="InterPro" id="IPR003607">
    <property type="entry name" value="HD/PDEase_dom"/>
</dbReference>
<dbReference type="SMART" id="SM00471">
    <property type="entry name" value="HDc"/>
    <property type="match status" value="1"/>
</dbReference>
<evidence type="ECO:0000256" key="2">
    <source>
        <dbReference type="SAM" id="SignalP"/>
    </source>
</evidence>
<dbReference type="OrthoDB" id="6210373at2"/>
<feature type="domain" description="HD-GYP" evidence="3">
    <location>
        <begin position="379"/>
        <end position="576"/>
    </location>
</feature>
<proteinExistence type="predicted"/>
<keyword evidence="1" id="KW-0472">Membrane</keyword>
<dbReference type="SUPFAM" id="SSF109604">
    <property type="entry name" value="HD-domain/PDEase-like"/>
    <property type="match status" value="1"/>
</dbReference>
<dbReference type="InterPro" id="IPR052020">
    <property type="entry name" value="Cyclic_di-GMP/3'3'-cGAMP_PDE"/>
</dbReference>
<dbReference type="AlphaFoldDB" id="A0A0C2NY40"/>
<evidence type="ECO:0000259" key="3">
    <source>
        <dbReference type="PROSITE" id="PS51832"/>
    </source>
</evidence>
<dbReference type="Proteomes" id="UP000031672">
    <property type="component" value="Unassembled WGS sequence"/>
</dbReference>
<dbReference type="Pfam" id="PF13487">
    <property type="entry name" value="HD_5"/>
    <property type="match status" value="1"/>
</dbReference>
<keyword evidence="5" id="KW-1185">Reference proteome</keyword>
<sequence>MYRMVFVVLVTVFSSMAFANQWQSKNVLVLHSYSSSYQWTADFQKGIEEALANSNSKVRMSLEFLDTKRIFHKAYLDEFTYYFDSKYKDYSFDAVLVTDDNALELINRWPGNRFAGLPIIAAGINNPKASLEGVTHQARIFYEQDEVEKTFELIRRFRPNLERLYYIADKSKTSELIREKTIAFLSQYPQATIVEIRDLPLADVGRQLREISPNDAVILTHYNTAVSQGVYHRYQYIAHEIASNSVAPVFVFWEFYIKNGVVGGYVNRSKSLGKQMVYALNEFIEIGSYPPLEEGSSARPVFDYHAFQRHGFDANYLPNNALLLNKPESFIEKNWRLLLIVAAIFLTMSTIIITQAISIKQKRELNKKNKKIVRLQKKTLKTQKDMIVMLGEAIETRSGETGNHVKRVAQLSSSLAKIVGLTHREIELIEIVSPMHDVGKIAIPEAILDKPGKLDEQEWAIMQTHTSYGYHLLNASRGEIFHLAATVAHEHHERWDGQGYPNGLAGEEIHIFSRITAIADVFDALLSERCYKQAWPLAQVVEHFQNEKGAQFDPHLTQLLLDNLDLFIDIRDDSPDKT</sequence>
<dbReference type="PANTHER" id="PTHR45228:SF9">
    <property type="entry name" value="3'3'-CGAMP-SPECIFIC PHOSPHODIESTERASE 2"/>
    <property type="match status" value="1"/>
</dbReference>
<accession>A0A0C2K223</accession>
<feature type="signal peptide" evidence="2">
    <location>
        <begin position="1"/>
        <end position="19"/>
    </location>
</feature>
<comment type="caution">
    <text evidence="4">The sequence shown here is derived from an EMBL/GenBank/DDBJ whole genome shotgun (WGS) entry which is preliminary data.</text>
</comment>
<dbReference type="InterPro" id="IPR037522">
    <property type="entry name" value="HD_GYP_dom"/>
</dbReference>
<dbReference type="PANTHER" id="PTHR45228">
    <property type="entry name" value="CYCLIC DI-GMP PHOSPHODIESTERASE TM_0186-RELATED"/>
    <property type="match status" value="1"/>
</dbReference>
<evidence type="ECO:0000256" key="1">
    <source>
        <dbReference type="SAM" id="Phobius"/>
    </source>
</evidence>
<dbReference type="RefSeq" id="WP_040991921.1">
    <property type="nucleotide sequence ID" value="NZ_JTKH01000024.1"/>
</dbReference>
<dbReference type="CDD" id="cd00077">
    <property type="entry name" value="HDc"/>
    <property type="match status" value="1"/>
</dbReference>
<feature type="chain" id="PRO_5009758912" evidence="2">
    <location>
        <begin position="20"/>
        <end position="578"/>
    </location>
</feature>
<dbReference type="GO" id="GO:0008081">
    <property type="term" value="F:phosphoric diester hydrolase activity"/>
    <property type="evidence" value="ECO:0007669"/>
    <property type="project" value="UniProtKB-ARBA"/>
</dbReference>
<feature type="transmembrane region" description="Helical" evidence="1">
    <location>
        <begin position="335"/>
        <end position="359"/>
    </location>
</feature>
<keyword evidence="1" id="KW-1133">Transmembrane helix</keyword>
<dbReference type="Gene3D" id="1.10.3210.10">
    <property type="entry name" value="Hypothetical protein af1432"/>
    <property type="match status" value="1"/>
</dbReference>
<name>A0A0C2NY40_9VIBR</name>
<reference evidence="4 5" key="1">
    <citation type="submission" date="2014-11" db="EMBL/GenBank/DDBJ databases">
        <title>Draft Genome Sequence of Vibrio piscirenalis strains CECT 8603T and CECT 8604, two marine Gammaproteobacterium isolated from cultured gilthead sea bream (Sparus aurata).</title>
        <authorList>
            <person name="Arahal D.R."/>
            <person name="Rodrigo-Torres L."/>
            <person name="Lucena T."/>
            <person name="Pujalte M.J."/>
        </authorList>
    </citation>
    <scope>NUCLEOTIDE SEQUENCE [LARGE SCALE GENOMIC DNA]</scope>
    <source>
        <strain evidence="4 5">DCR 1-4-2</strain>
    </source>
</reference>
<keyword evidence="2" id="KW-0732">Signal</keyword>
<dbReference type="STRING" id="1461322.OJ16_14225"/>
<accession>A0A0C2NY40</accession>